<feature type="domain" description="HD/PDEase" evidence="1">
    <location>
        <begin position="23"/>
        <end position="130"/>
    </location>
</feature>
<organism evidence="2 3">
    <name type="scientific">Cohnella yongneupensis</name>
    <dbReference type="NCBI Taxonomy" id="425006"/>
    <lineage>
        <taxon>Bacteria</taxon>
        <taxon>Bacillati</taxon>
        <taxon>Bacillota</taxon>
        <taxon>Bacilli</taxon>
        <taxon>Bacillales</taxon>
        <taxon>Paenibacillaceae</taxon>
        <taxon>Cohnella</taxon>
    </lineage>
</organism>
<dbReference type="EC" id="3.1.-.-" evidence="2"/>
<keyword evidence="3" id="KW-1185">Reference proteome</keyword>
<dbReference type="InterPro" id="IPR003607">
    <property type="entry name" value="HD/PDEase_dom"/>
</dbReference>
<dbReference type="SMART" id="SM00471">
    <property type="entry name" value="HDc"/>
    <property type="match status" value="1"/>
</dbReference>
<dbReference type="Gene3D" id="1.10.3210.10">
    <property type="entry name" value="Hypothetical protein af1432"/>
    <property type="match status" value="1"/>
</dbReference>
<accession>A0ABW0R880</accession>
<dbReference type="Pfam" id="PF13328">
    <property type="entry name" value="HD_4"/>
    <property type="match status" value="1"/>
</dbReference>
<dbReference type="RefSeq" id="WP_378114003.1">
    <property type="nucleotide sequence ID" value="NZ_JBHSNC010000057.1"/>
</dbReference>
<gene>
    <name evidence="2" type="ORF">ACFPQ4_21660</name>
</gene>
<comment type="caution">
    <text evidence="2">The sequence shown here is derived from an EMBL/GenBank/DDBJ whole genome shotgun (WGS) entry which is preliminary data.</text>
</comment>
<reference evidence="3" key="1">
    <citation type="journal article" date="2019" name="Int. J. Syst. Evol. Microbiol.">
        <title>The Global Catalogue of Microorganisms (GCM) 10K type strain sequencing project: providing services to taxonomists for standard genome sequencing and annotation.</title>
        <authorList>
            <consortium name="The Broad Institute Genomics Platform"/>
            <consortium name="The Broad Institute Genome Sequencing Center for Infectious Disease"/>
            <person name="Wu L."/>
            <person name="Ma J."/>
        </authorList>
    </citation>
    <scope>NUCLEOTIDE SEQUENCE [LARGE SCALE GENOMIC DNA]</scope>
    <source>
        <strain evidence="3">CGMCC 1.18578</strain>
    </source>
</reference>
<sequence length="298" mass="34292">MTLIDRAIEFAAHAHRKQTRKGTKIPYVSHPYAVGMILQRAGCKEQVVAAGILHDTLEDTDTSSEQLLKKFGPVVLEIVEGCSEPDKSATWEERKQHTLDYLRDASLPIRMVACADKLHNIRSIKRDLDKHGPETWSRFKRGRDQQLWYYTGLIESLGYASRFPLLDDLQDEVAEAFEIELDSQDWKSLRKNKKFLAAAFETVDGNPDVLQAKMQYFKRVKGACELMTMVHECAYPVSPEYEEPYNRLTEYFRKRELLLSDGNEELDKTIGFCAVLMQSLNMYPSEVYHYLAARKSPS</sequence>
<dbReference type="Proteomes" id="UP001596108">
    <property type="component" value="Unassembled WGS sequence"/>
</dbReference>
<keyword evidence="2" id="KW-0378">Hydrolase</keyword>
<dbReference type="PANTHER" id="PTHR46246:SF1">
    <property type="entry name" value="GUANOSINE-3',5'-BIS(DIPHOSPHATE) 3'-PYROPHOSPHOHYDROLASE MESH1"/>
    <property type="match status" value="1"/>
</dbReference>
<evidence type="ECO:0000313" key="3">
    <source>
        <dbReference type="Proteomes" id="UP001596108"/>
    </source>
</evidence>
<dbReference type="SUPFAM" id="SSF109604">
    <property type="entry name" value="HD-domain/PDEase-like"/>
    <property type="match status" value="1"/>
</dbReference>
<dbReference type="InterPro" id="IPR052194">
    <property type="entry name" value="MESH1"/>
</dbReference>
<evidence type="ECO:0000313" key="2">
    <source>
        <dbReference type="EMBL" id="MFC5532032.1"/>
    </source>
</evidence>
<proteinExistence type="predicted"/>
<protein>
    <submittedName>
        <fullName evidence="2">HD domain-containing protein</fullName>
        <ecNumber evidence="2">3.1.-.-</ecNumber>
    </submittedName>
</protein>
<dbReference type="PANTHER" id="PTHR46246">
    <property type="entry name" value="GUANOSINE-3',5'-BIS(DIPHOSPHATE) 3'-PYROPHOSPHOHYDROLASE MESH1"/>
    <property type="match status" value="1"/>
</dbReference>
<evidence type="ECO:0000259" key="1">
    <source>
        <dbReference type="SMART" id="SM00471"/>
    </source>
</evidence>
<dbReference type="EMBL" id="JBHSNC010000057">
    <property type="protein sequence ID" value="MFC5532032.1"/>
    <property type="molecule type" value="Genomic_DNA"/>
</dbReference>
<dbReference type="GO" id="GO:0016787">
    <property type="term" value="F:hydrolase activity"/>
    <property type="evidence" value="ECO:0007669"/>
    <property type="project" value="UniProtKB-KW"/>
</dbReference>
<name>A0ABW0R880_9BACL</name>